<dbReference type="GO" id="GO:0032267">
    <property type="term" value="F:tRNA(Ile)-lysidine synthase activity"/>
    <property type="evidence" value="ECO:0007669"/>
    <property type="project" value="UniProtKB-EC"/>
</dbReference>
<dbReference type="SUPFAM" id="SSF47473">
    <property type="entry name" value="EF-hand"/>
    <property type="match status" value="1"/>
</dbReference>
<dbReference type="CDD" id="cd04508">
    <property type="entry name" value="Tudor_SF"/>
    <property type="match status" value="4"/>
</dbReference>
<dbReference type="InterPro" id="IPR018247">
    <property type="entry name" value="EF_Hand_1_Ca_BS"/>
</dbReference>
<dbReference type="EMBL" id="QUTB01005098">
    <property type="protein sequence ID" value="RHY57658.1"/>
    <property type="molecule type" value="Genomic_DNA"/>
</dbReference>
<protein>
    <recommendedName>
        <fullName evidence="1">tRNA(Ile)-lysidine synthetase</fullName>
        <ecNumber evidence="1">6.3.4.19</ecNumber>
    </recommendedName>
</protein>
<dbReference type="PROSITE" id="PS50222">
    <property type="entry name" value="EF_HAND_2"/>
    <property type="match status" value="2"/>
</dbReference>
<dbReference type="Pfam" id="PF06041">
    <property type="entry name" value="DUF924"/>
    <property type="match status" value="1"/>
</dbReference>
<dbReference type="VEuPathDB" id="FungiDB:H257_06416"/>
<keyword evidence="2" id="KW-0436">Ligase</keyword>
<evidence type="ECO:0000256" key="3">
    <source>
        <dbReference type="ARBA" id="ARBA00022694"/>
    </source>
</evidence>
<comment type="catalytic activity">
    <reaction evidence="7">
        <text>cytidine(34) in tRNA(Ile2) + L-lysine + ATP = lysidine(34) in tRNA(Ile2) + AMP + diphosphate + H(+)</text>
        <dbReference type="Rhea" id="RHEA:43744"/>
        <dbReference type="Rhea" id="RHEA-COMP:10625"/>
        <dbReference type="Rhea" id="RHEA-COMP:10670"/>
        <dbReference type="ChEBI" id="CHEBI:15378"/>
        <dbReference type="ChEBI" id="CHEBI:30616"/>
        <dbReference type="ChEBI" id="CHEBI:32551"/>
        <dbReference type="ChEBI" id="CHEBI:33019"/>
        <dbReference type="ChEBI" id="CHEBI:82748"/>
        <dbReference type="ChEBI" id="CHEBI:83665"/>
        <dbReference type="ChEBI" id="CHEBI:456215"/>
        <dbReference type="EC" id="6.3.4.19"/>
    </reaction>
</comment>
<dbReference type="InterPro" id="IPR002048">
    <property type="entry name" value="EF_hand_dom"/>
</dbReference>
<evidence type="ECO:0000256" key="6">
    <source>
        <dbReference type="ARBA" id="ARBA00022840"/>
    </source>
</evidence>
<dbReference type="InterPro" id="IPR011990">
    <property type="entry name" value="TPR-like_helical_dom_sf"/>
</dbReference>
<keyword evidence="6" id="KW-0067">ATP-binding</keyword>
<dbReference type="GO" id="GO:0008033">
    <property type="term" value="P:tRNA processing"/>
    <property type="evidence" value="ECO:0007669"/>
    <property type="project" value="UniProtKB-KW"/>
</dbReference>
<proteinExistence type="inferred from homology"/>
<dbReference type="Gene3D" id="1.10.238.10">
    <property type="entry name" value="EF-hand"/>
    <property type="match status" value="1"/>
</dbReference>
<dbReference type="InterPro" id="IPR002999">
    <property type="entry name" value="Tudor"/>
</dbReference>
<dbReference type="PANTHER" id="PTHR43033">
    <property type="entry name" value="TRNA(ILE)-LYSIDINE SYNTHASE-RELATED"/>
    <property type="match status" value="1"/>
</dbReference>
<evidence type="ECO:0000256" key="4">
    <source>
        <dbReference type="ARBA" id="ARBA00022741"/>
    </source>
</evidence>
<keyword evidence="4" id="KW-0547">Nucleotide-binding</keyword>
<sequence>MAGNEGGEATTAEEVLSYWFDGDMQELHRTKWFPVSGSDVQAATDADITSRFGTLLATAETRALHASWTSRPHSFVALIVLLDQFCRHVYRHDADKRKAIDVLALELATQFVDAGLHLHVSVPHFVFALMPFRHSPTPDRLEHVLAHIDGRETTMLHDTDLLSKFRRTTVQRQSHLRVPNHREPGEEFDILERAAFLHPNEALLLPKHPLVPIMHAFLTSMRAGSDACPAIGISLSGGVDSMVIAYLLVTLAPRYNNFKVVAVHIDYLNRPESSAEAAYVRAWAHDHNIECIVRPVEECQRATTKREDYEKLSRDIRYTTYQDVMARFTIPGMCVGHHRGDVQENVISNMMKGQSLLGLNGMTPSSMVNGVRIWRPLLAVNKDAIFDFAHTFGVPYFKDTTPQWSTRGKLRRQLMPLLQNIYGDVLKPNFKASWITLKKQTKSFVTNQKHLVLFREPVFQTVFPPDLYFVAETTPLSTVGPWRIQLRLVASPHTDTQILEVITYVLPHAHRYILDTEDRPAALRGIDKCLTDAMPLLKNHGVLQDSTHVVVVTYSQRYTGLEAYGKAGMSKLQQIIDTATAVQHACRSANDLGVTIGVAVLSSSGRVYTSSSNDLCLDTCPERLAFMKLASDECDYVVEVSKALLRGAAISSSDGVFTPYPCGSCREFLSQFGDFPLYLIRATMEFEQTTAYALFPRGSLSALPGATNKNDSSSSISLRVKHKETLQPRHLLHPKDWAVAHAVDWLIEDVEAWIQSRSSQASVTFPEFALAFCHTWTANTRSLPVPKVDLATVRGAFDRMDTNGNGSLDKAEVAQALAALGQPNPEDEAAKWFAQVDADGSNSLSFPEFLVRYAELQWNLAPLHACFDAMAGSGSHVVDVAALPQLLRSLQVLYDRSKLDKWTDARLSSEMSFADFCLAYFLFVQAPAPMDSVEDQHRHRIVQLQQSGHVRLCTRPPFQIGDRVVDKTRSMGAGTIVRLSGPYQVCTVHFDSGIKRHNVAMASLRRFKPAPLAAFRVKVEPFQVDACVQAWEEGMQVEARGSDSPTYYRGEIVLCRTNDTFDIKFRNGAEEDKVPRKWIRVYSGKDTSSKSDKKPTHHKTFEVLDVVEAKFGGKGAYFRGHVTKCRSGGTYDIQYDDGDVEKDVGATHMRFVSLENVAKGQAVEARFGGKEAFYPGTISRVHGDGSVDVEYADGDRETRVPSRYVRLTSSGTKKKADPSLAIGDAVEARFGGQDKYFPGKVARVHSDGSFDIHYADGDKESHVEPSLVRPAKKKAEATAYDDDFE</sequence>
<evidence type="ECO:0000256" key="7">
    <source>
        <dbReference type="ARBA" id="ARBA00048539"/>
    </source>
</evidence>
<dbReference type="Pfam" id="PF13499">
    <property type="entry name" value="EF-hand_7"/>
    <property type="match status" value="1"/>
</dbReference>
<reference evidence="10 11" key="1">
    <citation type="submission" date="2018-08" db="EMBL/GenBank/DDBJ databases">
        <title>Aphanomyces genome sequencing and annotation.</title>
        <authorList>
            <person name="Minardi D."/>
            <person name="Oidtmann B."/>
            <person name="Van Der Giezen M."/>
            <person name="Studholme D.J."/>
        </authorList>
    </citation>
    <scope>NUCLEOTIDE SEQUENCE [LARGE SCALE GENOMIC DNA]</scope>
    <source>
        <strain evidence="10 11">Si</strain>
    </source>
</reference>
<dbReference type="Gene3D" id="3.40.140.10">
    <property type="entry name" value="Cytidine Deaminase, domain 2"/>
    <property type="match status" value="1"/>
</dbReference>
<evidence type="ECO:0000313" key="11">
    <source>
        <dbReference type="Proteomes" id="UP000283543"/>
    </source>
</evidence>
<dbReference type="SMART" id="SM00333">
    <property type="entry name" value="TUDOR"/>
    <property type="match status" value="4"/>
</dbReference>
<dbReference type="InterPro" id="IPR010323">
    <property type="entry name" value="DUF924"/>
</dbReference>
<dbReference type="InterPro" id="IPR011063">
    <property type="entry name" value="TilS/TtcA_N"/>
</dbReference>
<dbReference type="SUPFAM" id="SSF52402">
    <property type="entry name" value="Adenine nucleotide alpha hydrolases-like"/>
    <property type="match status" value="1"/>
</dbReference>
<dbReference type="PANTHER" id="PTHR43033:SF3">
    <property type="entry name" value="TRNA(ILE)-LYSIDINE SYNTHETASE"/>
    <property type="match status" value="1"/>
</dbReference>
<dbReference type="VEuPathDB" id="FungiDB:H257_06415"/>
<organism evidence="10 11">
    <name type="scientific">Aphanomyces astaci</name>
    <name type="common">Crayfish plague agent</name>
    <dbReference type="NCBI Taxonomy" id="112090"/>
    <lineage>
        <taxon>Eukaryota</taxon>
        <taxon>Sar</taxon>
        <taxon>Stramenopiles</taxon>
        <taxon>Oomycota</taxon>
        <taxon>Saprolegniomycetes</taxon>
        <taxon>Saprolegniales</taxon>
        <taxon>Verrucalvaceae</taxon>
        <taxon>Aphanomyces</taxon>
    </lineage>
</organism>
<dbReference type="CDD" id="cd00051">
    <property type="entry name" value="EFh"/>
    <property type="match status" value="1"/>
</dbReference>
<evidence type="ECO:0000256" key="1">
    <source>
        <dbReference type="ARBA" id="ARBA00013267"/>
    </source>
</evidence>
<dbReference type="SMART" id="SM00054">
    <property type="entry name" value="EFh"/>
    <property type="match status" value="2"/>
</dbReference>
<keyword evidence="5" id="KW-0106">Calcium</keyword>
<dbReference type="Pfam" id="PF01171">
    <property type="entry name" value="ATP_bind_3"/>
    <property type="match status" value="1"/>
</dbReference>
<dbReference type="NCBIfam" id="TIGR02432">
    <property type="entry name" value="lysidine_TilS_N"/>
    <property type="match status" value="1"/>
</dbReference>
<dbReference type="CDD" id="cd01283">
    <property type="entry name" value="cytidine_deaminase"/>
    <property type="match status" value="1"/>
</dbReference>
<feature type="domain" description="EF-hand" evidence="9">
    <location>
        <begin position="824"/>
        <end position="859"/>
    </location>
</feature>
<evidence type="ECO:0000313" key="10">
    <source>
        <dbReference type="EMBL" id="RHY57658.1"/>
    </source>
</evidence>
<dbReference type="GO" id="GO:0005509">
    <property type="term" value="F:calcium ion binding"/>
    <property type="evidence" value="ECO:0007669"/>
    <property type="project" value="InterPro"/>
</dbReference>
<dbReference type="HAMAP" id="MF_01161">
    <property type="entry name" value="tRNA_Ile_lys_synt"/>
    <property type="match status" value="1"/>
</dbReference>
<dbReference type="GO" id="GO:0005524">
    <property type="term" value="F:ATP binding"/>
    <property type="evidence" value="ECO:0007669"/>
    <property type="project" value="UniProtKB-KW"/>
</dbReference>
<evidence type="ECO:0000256" key="8">
    <source>
        <dbReference type="SAM" id="MobiDB-lite"/>
    </source>
</evidence>
<evidence type="ECO:0000256" key="5">
    <source>
        <dbReference type="ARBA" id="ARBA00022837"/>
    </source>
</evidence>
<dbReference type="InterPro" id="IPR012094">
    <property type="entry name" value="tRNA_Ile_lys_synt"/>
</dbReference>
<dbReference type="InterPro" id="IPR016193">
    <property type="entry name" value="Cytidine_deaminase-like"/>
</dbReference>
<dbReference type="Proteomes" id="UP000283543">
    <property type="component" value="Unassembled WGS sequence"/>
</dbReference>
<evidence type="ECO:0000259" key="9">
    <source>
        <dbReference type="PROSITE" id="PS50222"/>
    </source>
</evidence>
<dbReference type="Gene3D" id="2.30.30.140">
    <property type="match status" value="4"/>
</dbReference>
<comment type="caution">
    <text evidence="10">The sequence shown here is derived from an EMBL/GenBank/DDBJ whole genome shotgun (WGS) entry which is preliminary data.</text>
</comment>
<dbReference type="EC" id="6.3.4.19" evidence="1"/>
<feature type="domain" description="EF-hand" evidence="9">
    <location>
        <begin position="788"/>
        <end position="823"/>
    </location>
</feature>
<dbReference type="SUPFAM" id="SSF53927">
    <property type="entry name" value="Cytidine deaminase-like"/>
    <property type="match status" value="1"/>
</dbReference>
<dbReference type="Gene3D" id="3.40.50.620">
    <property type="entry name" value="HUPs"/>
    <property type="match status" value="1"/>
</dbReference>
<dbReference type="SUPFAM" id="SSF48452">
    <property type="entry name" value="TPR-like"/>
    <property type="match status" value="1"/>
</dbReference>
<dbReference type="InterPro" id="IPR012795">
    <property type="entry name" value="tRNA_Ile_lys_synt_N"/>
</dbReference>
<gene>
    <name evidence="10" type="ORF">DYB34_005516</name>
</gene>
<evidence type="ECO:0000256" key="2">
    <source>
        <dbReference type="ARBA" id="ARBA00022598"/>
    </source>
</evidence>
<keyword evidence="3" id="KW-0819">tRNA processing</keyword>
<dbReference type="CDD" id="cd01992">
    <property type="entry name" value="TilS_N"/>
    <property type="match status" value="1"/>
</dbReference>
<accession>A0A418BYK5</accession>
<name>A0A418BYK5_APHAT</name>
<dbReference type="InterPro" id="IPR014729">
    <property type="entry name" value="Rossmann-like_a/b/a_fold"/>
</dbReference>
<dbReference type="InterPro" id="IPR011992">
    <property type="entry name" value="EF-hand-dom_pair"/>
</dbReference>
<feature type="region of interest" description="Disordered" evidence="8">
    <location>
        <begin position="1256"/>
        <end position="1285"/>
    </location>
</feature>
<dbReference type="Gene3D" id="1.20.58.320">
    <property type="entry name" value="TPR-like"/>
    <property type="match status" value="1"/>
</dbReference>
<dbReference type="PROSITE" id="PS00018">
    <property type="entry name" value="EF_HAND_1"/>
    <property type="match status" value="2"/>
</dbReference>